<evidence type="ECO:0000313" key="9">
    <source>
        <dbReference type="Proteomes" id="UP000278143"/>
    </source>
</evidence>
<keyword evidence="3" id="KW-0378">Hydrolase</keyword>
<evidence type="ECO:0000256" key="1">
    <source>
        <dbReference type="ARBA" id="ARBA00011073"/>
    </source>
</evidence>
<proteinExistence type="inferred from homology"/>
<comment type="similarity">
    <text evidence="1 5">Belongs to the peptidase S8 family.</text>
</comment>
<evidence type="ECO:0000256" key="2">
    <source>
        <dbReference type="ARBA" id="ARBA00022670"/>
    </source>
</evidence>
<evidence type="ECO:0000259" key="7">
    <source>
        <dbReference type="Pfam" id="PF00082"/>
    </source>
</evidence>
<dbReference type="InterPro" id="IPR000209">
    <property type="entry name" value="Peptidase_S8/S53_dom"/>
</dbReference>
<dbReference type="PANTHER" id="PTHR43806">
    <property type="entry name" value="PEPTIDASE S8"/>
    <property type="match status" value="1"/>
</dbReference>
<evidence type="ECO:0000256" key="5">
    <source>
        <dbReference type="PROSITE-ProRule" id="PRU01240"/>
    </source>
</evidence>
<feature type="signal peptide" evidence="6">
    <location>
        <begin position="1"/>
        <end position="25"/>
    </location>
</feature>
<dbReference type="EMBL" id="KZ989134">
    <property type="protein sequence ID" value="RKP27936.1"/>
    <property type="molecule type" value="Genomic_DNA"/>
</dbReference>
<dbReference type="InterPro" id="IPR036852">
    <property type="entry name" value="Peptidase_S8/S53_dom_sf"/>
</dbReference>
<keyword evidence="4" id="KW-0720">Serine protease</keyword>
<keyword evidence="6" id="KW-0732">Signal</keyword>
<sequence>MRQGRIMLLFIHTLLLLLLASHASAFDDITLDNQNAKIISTITGREFDAMPYYYDTGVTELHSMGYNGSGIVVGVIGEGLNIQHEAFRQAFKRKEVIGYDFVNDQRYTGAATVYPFREIQYGRGSITTGIVASNAKAFHGVAPDVAFGIYRVIDRDNTTSTSVVLKALDMAMGNRAKIVILPEIRYKDKPSYQLRNMIAKAAKEKKMIMVVAATRNNFANPAYFSYDGLPVLRVGGANLPYLMSHWFTDTNTNEQIKFSAICKKTKYDIGTAKIIIYDSWEHALRPLNKQYITGNVLMVKRPYQHTSMLLKKLEAVGAIGVVTTYAPPKRIPQCTVPFFKITQDGYEYIVRNYRHTYNFNVEQGSTLLGTHANVEPILSPDGKREWPVRPDIIAPSTNMKSPRPRNHEQYMVSSNITNAVAYVAGAVALLVQSYLPHRMDYHEVRDHLRRGALPLHESKSPLLAPVERQGAGLINVANAARPIIYTIPAYIEFTQENTRRHIKELSIGAHASAAYLVLSWRRTASLPVCASNAPEGSYNQACISPVFPKVIMPSSLAMTPVSVDIEIKGPIPPGSKLAYSGYIAIKAYASRDATSPIHTIHVPCHGIVAGNPS</sequence>
<feature type="chain" id="PRO_5020562867" evidence="6">
    <location>
        <begin position="26"/>
        <end position="613"/>
    </location>
</feature>
<dbReference type="SUPFAM" id="SSF52743">
    <property type="entry name" value="Subtilisin-like"/>
    <property type="match status" value="1"/>
</dbReference>
<keyword evidence="2" id="KW-0645">Protease</keyword>
<dbReference type="OrthoDB" id="5725795at2759"/>
<gene>
    <name evidence="8" type="ORF">SYNPS1DRAFT_26447</name>
</gene>
<dbReference type="Pfam" id="PF00082">
    <property type="entry name" value="Peptidase_S8"/>
    <property type="match status" value="1"/>
</dbReference>
<comment type="caution">
    <text evidence="5">Lacks conserved residue(s) required for the propagation of feature annotation.</text>
</comment>
<feature type="domain" description="Peptidase S8/S53" evidence="7">
    <location>
        <begin position="68"/>
        <end position="471"/>
    </location>
</feature>
<dbReference type="GO" id="GO:0004252">
    <property type="term" value="F:serine-type endopeptidase activity"/>
    <property type="evidence" value="ECO:0007669"/>
    <property type="project" value="InterPro"/>
</dbReference>
<dbReference type="InterPro" id="IPR050131">
    <property type="entry name" value="Peptidase_S8_subtilisin-like"/>
</dbReference>
<dbReference type="PANTHER" id="PTHR43806:SF11">
    <property type="entry name" value="CEREVISIN-RELATED"/>
    <property type="match status" value="1"/>
</dbReference>
<keyword evidence="9" id="KW-1185">Reference proteome</keyword>
<dbReference type="Gene3D" id="3.40.50.200">
    <property type="entry name" value="Peptidase S8/S53 domain"/>
    <property type="match status" value="2"/>
</dbReference>
<name>A0A4P9Z5S4_9FUNG</name>
<dbReference type="GO" id="GO:0006508">
    <property type="term" value="P:proteolysis"/>
    <property type="evidence" value="ECO:0007669"/>
    <property type="project" value="UniProtKB-KW"/>
</dbReference>
<dbReference type="Proteomes" id="UP000278143">
    <property type="component" value="Unassembled WGS sequence"/>
</dbReference>
<accession>A0A4P9Z5S4</accession>
<evidence type="ECO:0000256" key="4">
    <source>
        <dbReference type="ARBA" id="ARBA00022825"/>
    </source>
</evidence>
<evidence type="ECO:0000256" key="3">
    <source>
        <dbReference type="ARBA" id="ARBA00022801"/>
    </source>
</evidence>
<evidence type="ECO:0000256" key="6">
    <source>
        <dbReference type="SAM" id="SignalP"/>
    </source>
</evidence>
<organism evidence="8 9">
    <name type="scientific">Syncephalis pseudoplumigaleata</name>
    <dbReference type="NCBI Taxonomy" id="1712513"/>
    <lineage>
        <taxon>Eukaryota</taxon>
        <taxon>Fungi</taxon>
        <taxon>Fungi incertae sedis</taxon>
        <taxon>Zoopagomycota</taxon>
        <taxon>Zoopagomycotina</taxon>
        <taxon>Zoopagomycetes</taxon>
        <taxon>Zoopagales</taxon>
        <taxon>Piptocephalidaceae</taxon>
        <taxon>Syncephalis</taxon>
    </lineage>
</organism>
<reference evidence="9" key="1">
    <citation type="journal article" date="2018" name="Nat. Microbiol.">
        <title>Leveraging single-cell genomics to expand the fungal tree of life.</title>
        <authorList>
            <person name="Ahrendt S.R."/>
            <person name="Quandt C.A."/>
            <person name="Ciobanu D."/>
            <person name="Clum A."/>
            <person name="Salamov A."/>
            <person name="Andreopoulos B."/>
            <person name="Cheng J.F."/>
            <person name="Woyke T."/>
            <person name="Pelin A."/>
            <person name="Henrissat B."/>
            <person name="Reynolds N.K."/>
            <person name="Benny G.L."/>
            <person name="Smith M.E."/>
            <person name="James T.Y."/>
            <person name="Grigoriev I.V."/>
        </authorList>
    </citation>
    <scope>NUCLEOTIDE SEQUENCE [LARGE SCALE GENOMIC DNA]</scope>
    <source>
        <strain evidence="9">Benny S71-1</strain>
    </source>
</reference>
<protein>
    <submittedName>
        <fullName evidence="8">Peptidase S8/S53 domain-containing protein</fullName>
    </submittedName>
</protein>
<dbReference type="PROSITE" id="PS51892">
    <property type="entry name" value="SUBTILASE"/>
    <property type="match status" value="1"/>
</dbReference>
<evidence type="ECO:0000313" key="8">
    <source>
        <dbReference type="EMBL" id="RKP27936.1"/>
    </source>
</evidence>
<dbReference type="AlphaFoldDB" id="A0A4P9Z5S4"/>